<feature type="transmembrane region" description="Helical" evidence="1">
    <location>
        <begin position="64"/>
        <end position="81"/>
    </location>
</feature>
<name>A0ABD6D9I8_9EURY</name>
<sequence>MARTLLVGLGIVMALFPDRVTNWYQRVAFENPEAAVGNSWLGSAVRIEGLLIALCSLTGGRGYAWLLNLMGLAGGVAVLFPRQYLDWGARVSYQNPEEIEWTGWFPTVARGLGVCYVVGSLRDYRRRHSAD</sequence>
<gene>
    <name evidence="2" type="ORF">ACFSBW_12390</name>
</gene>
<evidence type="ECO:0000313" key="2">
    <source>
        <dbReference type="EMBL" id="MFD1642673.1"/>
    </source>
</evidence>
<feature type="transmembrane region" description="Helical" evidence="1">
    <location>
        <begin position="101"/>
        <end position="119"/>
    </location>
</feature>
<evidence type="ECO:0008006" key="4">
    <source>
        <dbReference type="Google" id="ProtNLM"/>
    </source>
</evidence>
<reference evidence="2 3" key="1">
    <citation type="journal article" date="2019" name="Int. J. Syst. Evol. Microbiol.">
        <title>The Global Catalogue of Microorganisms (GCM) 10K type strain sequencing project: providing services to taxonomists for standard genome sequencing and annotation.</title>
        <authorList>
            <consortium name="The Broad Institute Genomics Platform"/>
            <consortium name="The Broad Institute Genome Sequencing Center for Infectious Disease"/>
            <person name="Wu L."/>
            <person name="Ma J."/>
        </authorList>
    </citation>
    <scope>NUCLEOTIDE SEQUENCE [LARGE SCALE GENOMIC DNA]</scope>
    <source>
        <strain evidence="2 3">CGMCC 1.10593</strain>
    </source>
</reference>
<proteinExistence type="predicted"/>
<dbReference type="Proteomes" id="UP001597052">
    <property type="component" value="Unassembled WGS sequence"/>
</dbReference>
<keyword evidence="1" id="KW-1133">Transmembrane helix</keyword>
<dbReference type="RefSeq" id="WP_256396072.1">
    <property type="nucleotide sequence ID" value="NZ_JANHDJ010000003.1"/>
</dbReference>
<protein>
    <recommendedName>
        <fullName evidence="4">DoxX-like family protein</fullName>
    </recommendedName>
</protein>
<evidence type="ECO:0000256" key="1">
    <source>
        <dbReference type="SAM" id="Phobius"/>
    </source>
</evidence>
<accession>A0ABD6D9I8</accession>
<organism evidence="2 3">
    <name type="scientific">Halohasta litorea</name>
    <dbReference type="NCBI Taxonomy" id="869891"/>
    <lineage>
        <taxon>Archaea</taxon>
        <taxon>Methanobacteriati</taxon>
        <taxon>Methanobacteriota</taxon>
        <taxon>Stenosarchaea group</taxon>
        <taxon>Halobacteria</taxon>
        <taxon>Halobacteriales</taxon>
        <taxon>Haloferacaceae</taxon>
        <taxon>Halohasta</taxon>
    </lineage>
</organism>
<dbReference type="AlphaFoldDB" id="A0ABD6D9I8"/>
<dbReference type="EMBL" id="JBHUDM010000003">
    <property type="protein sequence ID" value="MFD1642673.1"/>
    <property type="molecule type" value="Genomic_DNA"/>
</dbReference>
<keyword evidence="1" id="KW-0472">Membrane</keyword>
<keyword evidence="3" id="KW-1185">Reference proteome</keyword>
<evidence type="ECO:0000313" key="3">
    <source>
        <dbReference type="Proteomes" id="UP001597052"/>
    </source>
</evidence>
<keyword evidence="1" id="KW-0812">Transmembrane</keyword>
<comment type="caution">
    <text evidence="2">The sequence shown here is derived from an EMBL/GenBank/DDBJ whole genome shotgun (WGS) entry which is preliminary data.</text>
</comment>